<dbReference type="SUPFAM" id="SSF56935">
    <property type="entry name" value="Porins"/>
    <property type="match status" value="1"/>
</dbReference>
<keyword evidence="7" id="KW-0406">Ion transport</keyword>
<dbReference type="Proteomes" id="UP000214610">
    <property type="component" value="Unassembled WGS sequence"/>
</dbReference>
<dbReference type="GO" id="GO:0009279">
    <property type="term" value="C:cell outer membrane"/>
    <property type="evidence" value="ECO:0007669"/>
    <property type="project" value="UniProtKB-SubCell"/>
</dbReference>
<evidence type="ECO:0000313" key="13">
    <source>
        <dbReference type="EMBL" id="OXE50094.1"/>
    </source>
</evidence>
<dbReference type="InterPro" id="IPR050298">
    <property type="entry name" value="Gram-neg_bact_OMP"/>
</dbReference>
<feature type="signal peptide" evidence="11">
    <location>
        <begin position="1"/>
        <end position="20"/>
    </location>
</feature>
<dbReference type="GO" id="GO:0015288">
    <property type="term" value="F:porin activity"/>
    <property type="evidence" value="ECO:0007669"/>
    <property type="project" value="UniProtKB-KW"/>
</dbReference>
<organism evidence="13 14">
    <name type="scientific">Turicimonas muris</name>
    <dbReference type="NCBI Taxonomy" id="1796652"/>
    <lineage>
        <taxon>Bacteria</taxon>
        <taxon>Pseudomonadati</taxon>
        <taxon>Pseudomonadota</taxon>
        <taxon>Betaproteobacteria</taxon>
        <taxon>Burkholderiales</taxon>
        <taxon>Sutterellaceae</taxon>
        <taxon>Turicimonas</taxon>
    </lineage>
</organism>
<evidence type="ECO:0000259" key="12">
    <source>
        <dbReference type="Pfam" id="PF13609"/>
    </source>
</evidence>
<evidence type="ECO:0000256" key="5">
    <source>
        <dbReference type="ARBA" id="ARBA00022692"/>
    </source>
</evidence>
<dbReference type="CDD" id="cd00342">
    <property type="entry name" value="gram_neg_porins"/>
    <property type="match status" value="1"/>
</dbReference>
<dbReference type="PANTHER" id="PTHR34501:SF9">
    <property type="entry name" value="MAJOR OUTER MEMBRANE PROTEIN P.IA"/>
    <property type="match status" value="1"/>
</dbReference>
<evidence type="ECO:0000256" key="2">
    <source>
        <dbReference type="ARBA" id="ARBA00011233"/>
    </source>
</evidence>
<keyword evidence="14" id="KW-1185">Reference proteome</keyword>
<dbReference type="Pfam" id="PF13609">
    <property type="entry name" value="Porin_4"/>
    <property type="match status" value="1"/>
</dbReference>
<keyword evidence="6 11" id="KW-0732">Signal</keyword>
<proteinExistence type="predicted"/>
<dbReference type="GO" id="GO:0006811">
    <property type="term" value="P:monoatomic ion transport"/>
    <property type="evidence" value="ECO:0007669"/>
    <property type="project" value="UniProtKB-KW"/>
</dbReference>
<feature type="domain" description="Porin" evidence="12">
    <location>
        <begin position="8"/>
        <end position="359"/>
    </location>
</feature>
<dbReference type="GeneID" id="78362507"/>
<dbReference type="EMBL" id="NHMP01000002">
    <property type="protein sequence ID" value="OXE50094.1"/>
    <property type="molecule type" value="Genomic_DNA"/>
</dbReference>
<reference evidence="14" key="1">
    <citation type="submission" date="2017-05" db="EMBL/GenBank/DDBJ databases">
        <title>Improved OligoMM genomes.</title>
        <authorList>
            <person name="Garzetti D."/>
        </authorList>
    </citation>
    <scope>NUCLEOTIDE SEQUENCE [LARGE SCALE GENOMIC DNA]</scope>
    <source>
        <strain evidence="14">YL45</strain>
    </source>
</reference>
<dbReference type="GO" id="GO:0046930">
    <property type="term" value="C:pore complex"/>
    <property type="evidence" value="ECO:0007669"/>
    <property type="project" value="UniProtKB-KW"/>
</dbReference>
<dbReference type="AlphaFoldDB" id="A0A227KPA2"/>
<dbReference type="PANTHER" id="PTHR34501">
    <property type="entry name" value="PROTEIN YDDL-RELATED"/>
    <property type="match status" value="1"/>
</dbReference>
<sequence>MTKLKLTALLACMLSSVAYADTDVKLYGKVDLAMQYMKAPGKSAVVSMENQTSRWGLMIKEQLNADWAVKAYLEAGFSADTGAESTAGVAFARRSILAIYNDKIGEIGFGRMGTVQSISSPYGIGLPNIDPFRTAYGPAYEIEGSIAGDGRVNNAIAWLSNKMNGLRIGVSYSLGTDSDDRTVPQNNRAISLAVNYEVGPLLIDFGGSQFRWGKLPASSFSKTMSKADAAKLGNRKNSEEYFAGFRLNATDSTTLYFAAQYMKNWRTFYYWMPKNEAVKGDSTTAGNQNGVDGWGLNLGFRQKLSGNLTWVGAAGYTDASLKTAQGVKENGERLRFATALEYSLTKRTSVYATAAYGRNYGQLIKYSGGKNLYTGMVGMAHWF</sequence>
<dbReference type="InterPro" id="IPR023614">
    <property type="entry name" value="Porin_dom_sf"/>
</dbReference>
<dbReference type="InterPro" id="IPR033900">
    <property type="entry name" value="Gram_neg_porin_domain"/>
</dbReference>
<evidence type="ECO:0000256" key="7">
    <source>
        <dbReference type="ARBA" id="ARBA00023065"/>
    </source>
</evidence>
<dbReference type="RefSeq" id="WP_066594807.1">
    <property type="nucleotide sequence ID" value="NZ_CAJTBZ010000014.1"/>
</dbReference>
<evidence type="ECO:0000256" key="1">
    <source>
        <dbReference type="ARBA" id="ARBA00004571"/>
    </source>
</evidence>
<evidence type="ECO:0000256" key="9">
    <source>
        <dbReference type="ARBA" id="ARBA00023136"/>
    </source>
</evidence>
<accession>A0A227KPA2</accession>
<keyword evidence="8" id="KW-0626">Porin</keyword>
<protein>
    <submittedName>
        <fullName evidence="13">Porin</fullName>
    </submittedName>
</protein>
<evidence type="ECO:0000256" key="11">
    <source>
        <dbReference type="SAM" id="SignalP"/>
    </source>
</evidence>
<keyword evidence="10" id="KW-0998">Cell outer membrane</keyword>
<name>A0A227KPA2_9BURK</name>
<comment type="subcellular location">
    <subcellularLocation>
        <location evidence="1">Cell outer membrane</location>
        <topology evidence="1">Multi-pass membrane protein</topology>
    </subcellularLocation>
</comment>
<evidence type="ECO:0000256" key="4">
    <source>
        <dbReference type="ARBA" id="ARBA00022452"/>
    </source>
</evidence>
<evidence type="ECO:0000256" key="10">
    <source>
        <dbReference type="ARBA" id="ARBA00023237"/>
    </source>
</evidence>
<keyword evidence="5" id="KW-0812">Transmembrane</keyword>
<feature type="chain" id="PRO_5011267540" evidence="11">
    <location>
        <begin position="21"/>
        <end position="383"/>
    </location>
</feature>
<evidence type="ECO:0000313" key="14">
    <source>
        <dbReference type="Proteomes" id="UP000214610"/>
    </source>
</evidence>
<keyword evidence="4" id="KW-1134">Transmembrane beta strand</keyword>
<comment type="subunit">
    <text evidence="2">Homotrimer.</text>
</comment>
<evidence type="ECO:0000256" key="6">
    <source>
        <dbReference type="ARBA" id="ARBA00022729"/>
    </source>
</evidence>
<evidence type="ECO:0000256" key="3">
    <source>
        <dbReference type="ARBA" id="ARBA00022448"/>
    </source>
</evidence>
<keyword evidence="3" id="KW-0813">Transport</keyword>
<dbReference type="Gene3D" id="2.40.160.10">
    <property type="entry name" value="Porin"/>
    <property type="match status" value="1"/>
</dbReference>
<gene>
    <name evidence="13" type="ORF">ADH67_03550</name>
</gene>
<evidence type="ECO:0000256" key="8">
    <source>
        <dbReference type="ARBA" id="ARBA00023114"/>
    </source>
</evidence>
<keyword evidence="9" id="KW-0472">Membrane</keyword>
<comment type="caution">
    <text evidence="13">The sequence shown here is derived from an EMBL/GenBank/DDBJ whole genome shotgun (WGS) entry which is preliminary data.</text>
</comment>